<dbReference type="AlphaFoldDB" id="A0A1X1PDD2"/>
<evidence type="ECO:0000313" key="2">
    <source>
        <dbReference type="EMBL" id="ORT83441.1"/>
    </source>
</evidence>
<evidence type="ECO:0000313" key="3">
    <source>
        <dbReference type="Proteomes" id="UP000193146"/>
    </source>
</evidence>
<sequence length="60" mass="6790">MSVEVKEQIEALRDRMHADSMSEVIRRALAVCDFVMTQQEHGATVVLRSVDGTDTRLPLF</sequence>
<feature type="domain" description="Ribbon-helix-helix protein CopG" evidence="1">
    <location>
        <begin position="3"/>
        <end position="30"/>
    </location>
</feature>
<protein>
    <submittedName>
        <fullName evidence="2">Ribbon-helix-helix protein, CopG family</fullName>
    </submittedName>
</protein>
<dbReference type="OrthoDB" id="9286492at2"/>
<keyword evidence="3" id="KW-1185">Reference proteome</keyword>
<evidence type="ECO:0000259" key="1">
    <source>
        <dbReference type="Pfam" id="PF01402"/>
    </source>
</evidence>
<name>A0A1X1PDD2_9BURK</name>
<dbReference type="EMBL" id="NBYX01000013">
    <property type="protein sequence ID" value="ORT83441.1"/>
    <property type="molecule type" value="Genomic_DNA"/>
</dbReference>
<comment type="caution">
    <text evidence="2">The sequence shown here is derived from an EMBL/GenBank/DDBJ whole genome shotgun (WGS) entry which is preliminary data.</text>
</comment>
<proteinExistence type="predicted"/>
<dbReference type="InterPro" id="IPR002145">
    <property type="entry name" value="CopG"/>
</dbReference>
<accession>A0A1X1PDD2</accession>
<dbReference type="Proteomes" id="UP000193146">
    <property type="component" value="Unassembled WGS sequence"/>
</dbReference>
<dbReference type="Pfam" id="PF01402">
    <property type="entry name" value="RHH_1"/>
    <property type="match status" value="1"/>
</dbReference>
<gene>
    <name evidence="2" type="ORF">B7G54_24275</name>
</gene>
<organism evidence="2 3">
    <name type="scientific">Burkholderia puraquae</name>
    <dbReference type="NCBI Taxonomy" id="1904757"/>
    <lineage>
        <taxon>Bacteria</taxon>
        <taxon>Pseudomonadati</taxon>
        <taxon>Pseudomonadota</taxon>
        <taxon>Betaproteobacteria</taxon>
        <taxon>Burkholderiales</taxon>
        <taxon>Burkholderiaceae</taxon>
        <taxon>Burkholderia</taxon>
        <taxon>Burkholderia cepacia complex</taxon>
    </lineage>
</organism>
<reference evidence="2 3" key="1">
    <citation type="submission" date="2017-04" db="EMBL/GenBank/DDBJ databases">
        <title>Burkholderia puraquae sp. nov., a novel Burkholderia cepacia complex species from hospital setting samples.</title>
        <authorList>
            <person name="Martina P."/>
            <person name="Leguizamon M."/>
            <person name="Prieto C."/>
            <person name="Sousa S."/>
            <person name="Montanaro P."/>
            <person name="Draghi W."/>
            <person name="Staembler M."/>
            <person name="Bettiol M."/>
            <person name="Figoli C."/>
            <person name="Palau J."/>
            <person name="Alvarez F."/>
            <person name="Benetti S."/>
            <person name="Anchat E."/>
            <person name="Vescina C."/>
            <person name="Ferreras J."/>
            <person name="Lasch P."/>
            <person name="Lagares A."/>
            <person name="Zorreguieta A."/>
            <person name="Yantorno O."/>
            <person name="Bosch A."/>
        </authorList>
    </citation>
    <scope>NUCLEOTIDE SEQUENCE [LARGE SCALE GENOMIC DNA]</scope>
    <source>
        <strain evidence="2 3">CAMPA 1040</strain>
    </source>
</reference>
<dbReference type="GO" id="GO:0006355">
    <property type="term" value="P:regulation of DNA-templated transcription"/>
    <property type="evidence" value="ECO:0007669"/>
    <property type="project" value="InterPro"/>
</dbReference>